<keyword evidence="3" id="KW-1185">Reference proteome</keyword>
<keyword evidence="1" id="KW-0732">Signal</keyword>
<dbReference type="Proteomes" id="UP000677054">
    <property type="component" value="Unassembled WGS sequence"/>
</dbReference>
<evidence type="ECO:0000256" key="1">
    <source>
        <dbReference type="SAM" id="SignalP"/>
    </source>
</evidence>
<organism evidence="2">
    <name type="scientific">Darwinula stevensoni</name>
    <dbReference type="NCBI Taxonomy" id="69355"/>
    <lineage>
        <taxon>Eukaryota</taxon>
        <taxon>Metazoa</taxon>
        <taxon>Ecdysozoa</taxon>
        <taxon>Arthropoda</taxon>
        <taxon>Crustacea</taxon>
        <taxon>Oligostraca</taxon>
        <taxon>Ostracoda</taxon>
        <taxon>Podocopa</taxon>
        <taxon>Podocopida</taxon>
        <taxon>Darwinulocopina</taxon>
        <taxon>Darwinuloidea</taxon>
        <taxon>Darwinulidae</taxon>
        <taxon>Darwinula</taxon>
    </lineage>
</organism>
<dbReference type="EMBL" id="CAJPEV010005644">
    <property type="protein sequence ID" value="CAG0903365.1"/>
    <property type="molecule type" value="Genomic_DNA"/>
</dbReference>
<protein>
    <recommendedName>
        <fullName evidence="4">Protein quiver</fullName>
    </recommendedName>
</protein>
<proteinExistence type="predicted"/>
<evidence type="ECO:0000313" key="2">
    <source>
        <dbReference type="EMBL" id="CAD7253316.1"/>
    </source>
</evidence>
<accession>A0A7R9AFJ2</accession>
<dbReference type="EMBL" id="LR905161">
    <property type="protein sequence ID" value="CAD7253316.1"/>
    <property type="molecule type" value="Genomic_DNA"/>
</dbReference>
<feature type="chain" id="PRO_5036402866" description="Protein quiver" evidence="1">
    <location>
        <begin position="19"/>
        <end position="119"/>
    </location>
</feature>
<dbReference type="AlphaFoldDB" id="A0A7R9AFJ2"/>
<sequence length="119" mass="13153">MKLLIFLGILALVGCGSALTCNQCHGGQCKDESNWIRADCMDVPFVEEFCISTWDKEGVLQASYCGIWNKEECHKIQGEMTTCYCNSDLCNTAALAQSTSSFLLLLLLLLATCKQLLFL</sequence>
<evidence type="ECO:0000313" key="3">
    <source>
        <dbReference type="Proteomes" id="UP000677054"/>
    </source>
</evidence>
<dbReference type="PROSITE" id="PS51257">
    <property type="entry name" value="PROKAR_LIPOPROTEIN"/>
    <property type="match status" value="1"/>
</dbReference>
<reference evidence="2" key="1">
    <citation type="submission" date="2020-11" db="EMBL/GenBank/DDBJ databases">
        <authorList>
            <person name="Tran Van P."/>
        </authorList>
    </citation>
    <scope>NUCLEOTIDE SEQUENCE</scope>
</reference>
<feature type="signal peptide" evidence="1">
    <location>
        <begin position="1"/>
        <end position="18"/>
    </location>
</feature>
<evidence type="ECO:0008006" key="4">
    <source>
        <dbReference type="Google" id="ProtNLM"/>
    </source>
</evidence>
<gene>
    <name evidence="2" type="ORF">DSTB1V02_LOCUS13066</name>
</gene>
<name>A0A7R9AFJ2_9CRUS</name>